<name>A0ABN1FXZ7_9PROT</name>
<gene>
    <name evidence="4" type="ORF">GCM10009416_42290</name>
</gene>
<dbReference type="Gene3D" id="3.40.630.30">
    <property type="match status" value="1"/>
</dbReference>
<dbReference type="InterPro" id="IPR000182">
    <property type="entry name" value="GNAT_dom"/>
</dbReference>
<organism evidence="4 5">
    <name type="scientific">Craurococcus roseus</name>
    <dbReference type="NCBI Taxonomy" id="77585"/>
    <lineage>
        <taxon>Bacteria</taxon>
        <taxon>Pseudomonadati</taxon>
        <taxon>Pseudomonadota</taxon>
        <taxon>Alphaproteobacteria</taxon>
        <taxon>Acetobacterales</taxon>
        <taxon>Acetobacteraceae</taxon>
        <taxon>Craurococcus</taxon>
    </lineage>
</organism>
<keyword evidence="5" id="KW-1185">Reference proteome</keyword>
<sequence length="148" mass="15486">MAELFNAINSMDGPPPPVRMTAEIARRDLLGPSPRATLFVAELGGAVVGFATGNTLYDSARAADCVFLNDLYVAPEARRRGAGRALVAALAAEARRRGAVCLWWGVDLPDVEASRFYDSLGAGDEGGFTGRILVGPAFDALADTAETG</sequence>
<feature type="domain" description="N-acetyltransferase" evidence="3">
    <location>
        <begin position="1"/>
        <end position="146"/>
    </location>
</feature>
<dbReference type="Pfam" id="PF00583">
    <property type="entry name" value="Acetyltransf_1"/>
    <property type="match status" value="1"/>
</dbReference>
<protein>
    <recommendedName>
        <fullName evidence="3">N-acetyltransferase domain-containing protein</fullName>
    </recommendedName>
</protein>
<keyword evidence="1" id="KW-0808">Transferase</keyword>
<comment type="caution">
    <text evidence="4">The sequence shown here is derived from an EMBL/GenBank/DDBJ whole genome shotgun (WGS) entry which is preliminary data.</text>
</comment>
<evidence type="ECO:0000256" key="1">
    <source>
        <dbReference type="ARBA" id="ARBA00022679"/>
    </source>
</evidence>
<dbReference type="InterPro" id="IPR016181">
    <property type="entry name" value="Acyl_CoA_acyltransferase"/>
</dbReference>
<evidence type="ECO:0000313" key="4">
    <source>
        <dbReference type="EMBL" id="GAA0599781.1"/>
    </source>
</evidence>
<dbReference type="InterPro" id="IPR050832">
    <property type="entry name" value="Bact_Acetyltransf"/>
</dbReference>
<reference evidence="4 5" key="1">
    <citation type="journal article" date="2019" name="Int. J. Syst. Evol. Microbiol.">
        <title>The Global Catalogue of Microorganisms (GCM) 10K type strain sequencing project: providing services to taxonomists for standard genome sequencing and annotation.</title>
        <authorList>
            <consortium name="The Broad Institute Genomics Platform"/>
            <consortium name="The Broad Institute Genome Sequencing Center for Infectious Disease"/>
            <person name="Wu L."/>
            <person name="Ma J."/>
        </authorList>
    </citation>
    <scope>NUCLEOTIDE SEQUENCE [LARGE SCALE GENOMIC DNA]</scope>
    <source>
        <strain evidence="4 5">JCM 9933</strain>
    </source>
</reference>
<dbReference type="CDD" id="cd04301">
    <property type="entry name" value="NAT_SF"/>
    <property type="match status" value="1"/>
</dbReference>
<evidence type="ECO:0000259" key="3">
    <source>
        <dbReference type="PROSITE" id="PS51186"/>
    </source>
</evidence>
<evidence type="ECO:0000313" key="5">
    <source>
        <dbReference type="Proteomes" id="UP001501588"/>
    </source>
</evidence>
<dbReference type="Proteomes" id="UP001501588">
    <property type="component" value="Unassembled WGS sequence"/>
</dbReference>
<dbReference type="PROSITE" id="PS51186">
    <property type="entry name" value="GNAT"/>
    <property type="match status" value="1"/>
</dbReference>
<proteinExistence type="predicted"/>
<dbReference type="SUPFAM" id="SSF55729">
    <property type="entry name" value="Acyl-CoA N-acyltransferases (Nat)"/>
    <property type="match status" value="1"/>
</dbReference>
<evidence type="ECO:0000256" key="2">
    <source>
        <dbReference type="ARBA" id="ARBA00023315"/>
    </source>
</evidence>
<dbReference type="PANTHER" id="PTHR43877">
    <property type="entry name" value="AMINOALKYLPHOSPHONATE N-ACETYLTRANSFERASE-RELATED-RELATED"/>
    <property type="match status" value="1"/>
</dbReference>
<accession>A0ABN1FXZ7</accession>
<keyword evidence="2" id="KW-0012">Acyltransferase</keyword>
<dbReference type="EMBL" id="BAAAFZ010000071">
    <property type="protein sequence ID" value="GAA0599781.1"/>
    <property type="molecule type" value="Genomic_DNA"/>
</dbReference>
<dbReference type="RefSeq" id="WP_343897403.1">
    <property type="nucleotide sequence ID" value="NZ_BAAAFZ010000071.1"/>
</dbReference>